<evidence type="ECO:0000259" key="11">
    <source>
        <dbReference type="PROSITE" id="PS51794"/>
    </source>
</evidence>
<evidence type="ECO:0000313" key="12">
    <source>
        <dbReference type="EMBL" id="HJA08240.1"/>
    </source>
</evidence>
<dbReference type="Pfam" id="PF02457">
    <property type="entry name" value="DAC"/>
    <property type="match status" value="1"/>
</dbReference>
<dbReference type="PIRSF" id="PIRSF004793">
    <property type="entry name" value="UCP004793"/>
    <property type="match status" value="1"/>
</dbReference>
<accession>A0A9D2HEC6</accession>
<keyword evidence="8 10" id="KW-1133">Transmembrane helix</keyword>
<reference evidence="12" key="2">
    <citation type="submission" date="2021-04" db="EMBL/GenBank/DDBJ databases">
        <authorList>
            <person name="Gilroy R."/>
        </authorList>
    </citation>
    <scope>NUCLEOTIDE SEQUENCE</scope>
    <source>
        <strain evidence="12">CHK186-16707</strain>
    </source>
</reference>
<dbReference type="InterPro" id="IPR036888">
    <property type="entry name" value="DNA_integrity_DisA_N_sf"/>
</dbReference>
<evidence type="ECO:0000256" key="6">
    <source>
        <dbReference type="ARBA" id="ARBA00022741"/>
    </source>
</evidence>
<protein>
    <recommendedName>
        <fullName evidence="10">Diadenylate cyclase</fullName>
        <shortName evidence="10">DAC</shortName>
        <ecNumber evidence="10">2.7.7.85</ecNumber>
    </recommendedName>
    <alternativeName>
        <fullName evidence="10">Cyclic-di-AMP synthase</fullName>
        <shortName evidence="10">c-di-AMP synthase</shortName>
    </alternativeName>
</protein>
<feature type="transmembrane region" description="Helical" evidence="10">
    <location>
        <begin position="43"/>
        <end position="65"/>
    </location>
</feature>
<keyword evidence="7 10" id="KW-0067">ATP-binding</keyword>
<comment type="caution">
    <text evidence="10">Lacks conserved residue(s) required for the propagation of feature annotation.</text>
</comment>
<keyword evidence="9 10" id="KW-0472">Membrane</keyword>
<keyword evidence="5 10" id="KW-0548">Nucleotidyltransferase</keyword>
<proteinExistence type="inferred from homology"/>
<dbReference type="PANTHER" id="PTHR34185:SF1">
    <property type="entry name" value="DIADENYLATE CYCLASE"/>
    <property type="match status" value="1"/>
</dbReference>
<keyword evidence="2 10" id="KW-1003">Cell membrane</keyword>
<feature type="transmembrane region" description="Helical" evidence="10">
    <location>
        <begin position="14"/>
        <end position="31"/>
    </location>
</feature>
<dbReference type="Proteomes" id="UP000824225">
    <property type="component" value="Unassembled WGS sequence"/>
</dbReference>
<evidence type="ECO:0000256" key="10">
    <source>
        <dbReference type="HAMAP-Rule" id="MF_01499"/>
    </source>
</evidence>
<name>A0A9D2HEC6_9BACT</name>
<dbReference type="Pfam" id="PF19293">
    <property type="entry name" value="CdaA_N"/>
    <property type="match status" value="1"/>
</dbReference>
<dbReference type="GO" id="GO:0004016">
    <property type="term" value="F:adenylate cyclase activity"/>
    <property type="evidence" value="ECO:0007669"/>
    <property type="project" value="UniProtKB-UniRule"/>
</dbReference>
<dbReference type="PANTHER" id="PTHR34185">
    <property type="entry name" value="DIADENYLATE CYCLASE"/>
    <property type="match status" value="1"/>
</dbReference>
<evidence type="ECO:0000256" key="2">
    <source>
        <dbReference type="ARBA" id="ARBA00022475"/>
    </source>
</evidence>
<comment type="caution">
    <text evidence="12">The sequence shown here is derived from an EMBL/GenBank/DDBJ whole genome shotgun (WGS) entry which is preliminary data.</text>
</comment>
<keyword evidence="3 10" id="KW-0808">Transferase</keyword>
<evidence type="ECO:0000256" key="1">
    <source>
        <dbReference type="ARBA" id="ARBA00000877"/>
    </source>
</evidence>
<feature type="domain" description="DAC" evidence="11">
    <location>
        <begin position="81"/>
        <end position="236"/>
    </location>
</feature>
<dbReference type="InterPro" id="IPR014046">
    <property type="entry name" value="C-di-AMP_synthase"/>
</dbReference>
<sequence>MLEWNQIPFGWREALDIAVVAFLFYHVIRFVRGTRAMAAINGLFVLLVLYVVAQMVGLLTLVWLLENVFGSLFLVIVVLFHQDIRQALSSMSLRSLFRRRTGGHEELIRTLARTCCDLAAKRIGAIIVVEMTVPLGDMMEKGVKIDGQVSEDLLSTIFFPNTALHDGAVIVNLSGRVVAAGCVLPLAQVARQHFGTRHRAALGITEVSDAVALVVSEERGEVTMAQDGRLSNPLNYERLERILTNVLSH</sequence>
<dbReference type="NCBIfam" id="TIGR00159">
    <property type="entry name" value="diadenylate cyclase CdaA"/>
    <property type="match status" value="1"/>
</dbReference>
<keyword evidence="4 10" id="KW-0812">Transmembrane</keyword>
<evidence type="ECO:0000256" key="7">
    <source>
        <dbReference type="ARBA" id="ARBA00022840"/>
    </source>
</evidence>
<comment type="subunit">
    <text evidence="10">Probably a homodimer.</text>
</comment>
<comment type="similarity">
    <text evidence="10">Belongs to the adenylate cyclase family. DacA/CdaA subfamily.</text>
</comment>
<reference evidence="12" key="1">
    <citation type="journal article" date="2021" name="PeerJ">
        <title>Extensive microbial diversity within the chicken gut microbiome revealed by metagenomics and culture.</title>
        <authorList>
            <person name="Gilroy R."/>
            <person name="Ravi A."/>
            <person name="Getino M."/>
            <person name="Pursley I."/>
            <person name="Horton D.L."/>
            <person name="Alikhan N.F."/>
            <person name="Baker D."/>
            <person name="Gharbi K."/>
            <person name="Hall N."/>
            <person name="Watson M."/>
            <person name="Adriaenssens E.M."/>
            <person name="Foster-Nyarko E."/>
            <person name="Jarju S."/>
            <person name="Secka A."/>
            <person name="Antonio M."/>
            <person name="Oren A."/>
            <person name="Chaudhuri R.R."/>
            <person name="La Ragione R."/>
            <person name="Hildebrand F."/>
            <person name="Pallen M.J."/>
        </authorList>
    </citation>
    <scope>NUCLEOTIDE SEQUENCE</scope>
    <source>
        <strain evidence="12">CHK186-16707</strain>
    </source>
</reference>
<dbReference type="HAMAP" id="MF_01499">
    <property type="entry name" value="DacA"/>
    <property type="match status" value="1"/>
</dbReference>
<dbReference type="InterPro" id="IPR050338">
    <property type="entry name" value="DisA"/>
</dbReference>
<dbReference type="PROSITE" id="PS51794">
    <property type="entry name" value="DAC"/>
    <property type="match status" value="1"/>
</dbReference>
<evidence type="ECO:0000313" key="13">
    <source>
        <dbReference type="Proteomes" id="UP000824225"/>
    </source>
</evidence>
<dbReference type="InterPro" id="IPR003390">
    <property type="entry name" value="DNA_integrity_scan_DisA_N"/>
</dbReference>
<evidence type="ECO:0000256" key="8">
    <source>
        <dbReference type="ARBA" id="ARBA00022989"/>
    </source>
</evidence>
<gene>
    <name evidence="12" type="primary">cdaA</name>
    <name evidence="10" type="synonym">dacA</name>
    <name evidence="12" type="ORF">H9962_03505</name>
</gene>
<dbReference type="InterPro" id="IPR034701">
    <property type="entry name" value="CdaA"/>
</dbReference>
<dbReference type="AlphaFoldDB" id="A0A9D2HEC6"/>
<dbReference type="GO" id="GO:0106408">
    <property type="term" value="F:diadenylate cyclase activity"/>
    <property type="evidence" value="ECO:0007669"/>
    <property type="project" value="UniProtKB-EC"/>
</dbReference>
<dbReference type="GO" id="GO:0006171">
    <property type="term" value="P:cAMP biosynthetic process"/>
    <property type="evidence" value="ECO:0007669"/>
    <property type="project" value="InterPro"/>
</dbReference>
<dbReference type="GO" id="GO:0005524">
    <property type="term" value="F:ATP binding"/>
    <property type="evidence" value="ECO:0007669"/>
    <property type="project" value="UniProtKB-UniRule"/>
</dbReference>
<comment type="catalytic activity">
    <reaction evidence="1 10">
        <text>2 ATP = 3',3'-c-di-AMP + 2 diphosphate</text>
        <dbReference type="Rhea" id="RHEA:35655"/>
        <dbReference type="ChEBI" id="CHEBI:30616"/>
        <dbReference type="ChEBI" id="CHEBI:33019"/>
        <dbReference type="ChEBI" id="CHEBI:71500"/>
        <dbReference type="EC" id="2.7.7.85"/>
    </reaction>
</comment>
<evidence type="ECO:0000256" key="9">
    <source>
        <dbReference type="ARBA" id="ARBA00023136"/>
    </source>
</evidence>
<organism evidence="12 13">
    <name type="scientific">Candidatus Mailhella merdigallinarum</name>
    <dbReference type="NCBI Taxonomy" id="2838658"/>
    <lineage>
        <taxon>Bacteria</taxon>
        <taxon>Pseudomonadati</taxon>
        <taxon>Thermodesulfobacteriota</taxon>
        <taxon>Desulfovibrionia</taxon>
        <taxon>Desulfovibrionales</taxon>
        <taxon>Desulfovibrionaceae</taxon>
        <taxon>Mailhella</taxon>
    </lineage>
</organism>
<dbReference type="InterPro" id="IPR045585">
    <property type="entry name" value="CdaA_N"/>
</dbReference>
<comment type="function">
    <text evidence="10">Catalyzes the condensation of 2 ATP molecules into cyclic di-AMP (c-di-AMP), a second messenger used to regulate differing processes in different bacteria.</text>
</comment>
<dbReference type="EC" id="2.7.7.85" evidence="10"/>
<dbReference type="SUPFAM" id="SSF143597">
    <property type="entry name" value="YojJ-like"/>
    <property type="match status" value="1"/>
</dbReference>
<evidence type="ECO:0000256" key="5">
    <source>
        <dbReference type="ARBA" id="ARBA00022695"/>
    </source>
</evidence>
<evidence type="ECO:0000256" key="4">
    <source>
        <dbReference type="ARBA" id="ARBA00022692"/>
    </source>
</evidence>
<keyword evidence="6 10" id="KW-0547">Nucleotide-binding</keyword>
<dbReference type="EMBL" id="DXAN01000007">
    <property type="protein sequence ID" value="HJA08240.1"/>
    <property type="molecule type" value="Genomic_DNA"/>
</dbReference>
<evidence type="ECO:0000256" key="3">
    <source>
        <dbReference type="ARBA" id="ARBA00022679"/>
    </source>
</evidence>
<dbReference type="Gene3D" id="3.40.1700.10">
    <property type="entry name" value="DNA integrity scanning protein, DisA, N-terminal domain"/>
    <property type="match status" value="1"/>
</dbReference>